<reference evidence="1 2" key="1">
    <citation type="submission" date="2016-11" db="EMBL/GenBank/DDBJ databases">
        <title>Trade-off between light-utilization and light-protection in marine flavobacteria.</title>
        <authorList>
            <person name="Kumagai Y."/>
        </authorList>
    </citation>
    <scope>NUCLEOTIDE SEQUENCE [LARGE SCALE GENOMIC DNA]</scope>
    <source>
        <strain evidence="1 2">JCM 17109</strain>
    </source>
</reference>
<sequence length="202" mass="23270">MSLIIHPSYFVDVESLVHIYHCDQILVDASDSYVKQTYRSRCYIAAANGPLTLNIPIVHDGKQSSTLYKDVLIDLSQPWASNHLKSITSAYKSSPYYEYYEDDLIELYQDIPEKLMEWNIKTMQWLLSQLNLATDLNFTDDYQSDELATYLITAKKKSDLDIKPYMQVFQEKHGFLHPLSGLDLLFNLGPSSRAYLKSISPL</sequence>
<evidence type="ECO:0000313" key="2">
    <source>
        <dbReference type="Proteomes" id="UP000239532"/>
    </source>
</evidence>
<dbReference type="Proteomes" id="UP000239532">
    <property type="component" value="Unassembled WGS sequence"/>
</dbReference>
<dbReference type="Pfam" id="PF08889">
    <property type="entry name" value="WbqC"/>
    <property type="match status" value="1"/>
</dbReference>
<dbReference type="OrthoDB" id="1523452at2"/>
<dbReference type="EMBL" id="MQUC01000003">
    <property type="protein sequence ID" value="PRP66564.1"/>
    <property type="molecule type" value="Genomic_DNA"/>
</dbReference>
<proteinExistence type="predicted"/>
<keyword evidence="2" id="KW-1185">Reference proteome</keyword>
<evidence type="ECO:0000313" key="1">
    <source>
        <dbReference type="EMBL" id="PRP66564.1"/>
    </source>
</evidence>
<dbReference type="InterPro" id="IPR014985">
    <property type="entry name" value="WbqC"/>
</dbReference>
<name>A0A2S9WSU6_9FLAO</name>
<organism evidence="1 2">
    <name type="scientific">Nonlabens agnitus</name>
    <dbReference type="NCBI Taxonomy" id="870484"/>
    <lineage>
        <taxon>Bacteria</taxon>
        <taxon>Pseudomonadati</taxon>
        <taxon>Bacteroidota</taxon>
        <taxon>Flavobacteriia</taxon>
        <taxon>Flavobacteriales</taxon>
        <taxon>Flavobacteriaceae</taxon>
        <taxon>Nonlabens</taxon>
    </lineage>
</organism>
<comment type="caution">
    <text evidence="1">The sequence shown here is derived from an EMBL/GenBank/DDBJ whole genome shotgun (WGS) entry which is preliminary data.</text>
</comment>
<gene>
    <name evidence="1" type="ORF">BST86_05350</name>
</gene>
<dbReference type="RefSeq" id="WP_105982382.1">
    <property type="nucleotide sequence ID" value="NZ_MQUC01000003.1"/>
</dbReference>
<protein>
    <recommendedName>
        <fullName evidence="3">WbqC family protein</fullName>
    </recommendedName>
</protein>
<dbReference type="AlphaFoldDB" id="A0A2S9WSU6"/>
<accession>A0A2S9WSU6</accession>
<evidence type="ECO:0008006" key="3">
    <source>
        <dbReference type="Google" id="ProtNLM"/>
    </source>
</evidence>